<proteinExistence type="predicted"/>
<evidence type="ECO:0000256" key="6">
    <source>
        <dbReference type="ARBA" id="ARBA00022840"/>
    </source>
</evidence>
<feature type="transmembrane region" description="Helical" evidence="11">
    <location>
        <begin position="487"/>
        <end position="508"/>
    </location>
</feature>
<evidence type="ECO:0000313" key="14">
    <source>
        <dbReference type="Proteomes" id="UP000184440"/>
    </source>
</evidence>
<evidence type="ECO:0000256" key="8">
    <source>
        <dbReference type="ARBA" id="ARBA00048679"/>
    </source>
</evidence>
<dbReference type="PROSITE" id="PS00107">
    <property type="entry name" value="PROTEIN_KINASE_ATP"/>
    <property type="match status" value="1"/>
</dbReference>
<dbReference type="InterPro" id="IPR017441">
    <property type="entry name" value="Protein_kinase_ATP_BS"/>
</dbReference>
<protein>
    <recommendedName>
        <fullName evidence="1">non-specific serine/threonine protein kinase</fullName>
        <ecNumber evidence="1">2.7.11.1</ecNumber>
    </recommendedName>
</protein>
<feature type="compositionally biased region" description="Pro residues" evidence="10">
    <location>
        <begin position="446"/>
        <end position="466"/>
    </location>
</feature>
<evidence type="ECO:0000256" key="5">
    <source>
        <dbReference type="ARBA" id="ARBA00022777"/>
    </source>
</evidence>
<keyword evidence="11" id="KW-0472">Membrane</keyword>
<evidence type="ECO:0000313" key="13">
    <source>
        <dbReference type="EMBL" id="SHN36819.1"/>
    </source>
</evidence>
<dbReference type="Gene3D" id="3.30.200.20">
    <property type="entry name" value="Phosphorylase Kinase, domain 1"/>
    <property type="match status" value="1"/>
</dbReference>
<dbReference type="EMBL" id="FRCS01000005">
    <property type="protein sequence ID" value="SHN36819.1"/>
    <property type="molecule type" value="Genomic_DNA"/>
</dbReference>
<dbReference type="GO" id="GO:0045717">
    <property type="term" value="P:negative regulation of fatty acid biosynthetic process"/>
    <property type="evidence" value="ECO:0007669"/>
    <property type="project" value="UniProtKB-ARBA"/>
</dbReference>
<evidence type="ECO:0000259" key="12">
    <source>
        <dbReference type="PROSITE" id="PS50011"/>
    </source>
</evidence>
<keyword evidence="4 9" id="KW-0547">Nucleotide-binding</keyword>
<dbReference type="PROSITE" id="PS00108">
    <property type="entry name" value="PROTEIN_KINASE_ST"/>
    <property type="match status" value="1"/>
</dbReference>
<dbReference type="PANTHER" id="PTHR43289">
    <property type="entry name" value="MITOGEN-ACTIVATED PROTEIN KINASE KINASE KINASE 20-RELATED"/>
    <property type="match status" value="1"/>
</dbReference>
<feature type="region of interest" description="Disordered" evidence="10">
    <location>
        <begin position="608"/>
        <end position="627"/>
    </location>
</feature>
<feature type="compositionally biased region" description="Polar residues" evidence="10">
    <location>
        <begin position="380"/>
        <end position="393"/>
    </location>
</feature>
<dbReference type="CDD" id="cd14014">
    <property type="entry name" value="STKc_PknB_like"/>
    <property type="match status" value="1"/>
</dbReference>
<name>A0A1M7QXR7_9ACTN</name>
<reference evidence="13 14" key="1">
    <citation type="submission" date="2016-11" db="EMBL/GenBank/DDBJ databases">
        <authorList>
            <person name="Jaros S."/>
            <person name="Januszkiewicz K."/>
            <person name="Wedrychowicz H."/>
        </authorList>
    </citation>
    <scope>NUCLEOTIDE SEQUENCE [LARGE SCALE GENOMIC DNA]</scope>
    <source>
        <strain evidence="13 14">DSM 46144</strain>
    </source>
</reference>
<dbReference type="GO" id="GO:0005524">
    <property type="term" value="F:ATP binding"/>
    <property type="evidence" value="ECO:0007669"/>
    <property type="project" value="UniProtKB-UniRule"/>
</dbReference>
<evidence type="ECO:0000256" key="4">
    <source>
        <dbReference type="ARBA" id="ARBA00022741"/>
    </source>
</evidence>
<dbReference type="AlphaFoldDB" id="A0A1M7QXR7"/>
<accession>A0A1M7QXR7</accession>
<keyword evidence="6 9" id="KW-0067">ATP-binding</keyword>
<dbReference type="EC" id="2.7.11.1" evidence="1"/>
<evidence type="ECO:0000256" key="1">
    <source>
        <dbReference type="ARBA" id="ARBA00012513"/>
    </source>
</evidence>
<dbReference type="STRING" id="134849.SAMN05443668_105579"/>
<dbReference type="FunFam" id="3.30.200.20:FF:000035">
    <property type="entry name" value="Serine/threonine protein kinase Stk1"/>
    <property type="match status" value="1"/>
</dbReference>
<feature type="compositionally biased region" description="Pro residues" evidence="10">
    <location>
        <begin position="332"/>
        <end position="356"/>
    </location>
</feature>
<keyword evidence="2 13" id="KW-0723">Serine/threonine-protein kinase</keyword>
<feature type="binding site" evidence="9">
    <location>
        <position position="47"/>
    </location>
    <ligand>
        <name>ATP</name>
        <dbReference type="ChEBI" id="CHEBI:30616"/>
    </ligand>
</feature>
<keyword evidence="14" id="KW-1185">Reference proteome</keyword>
<organism evidence="13 14">
    <name type="scientific">Cryptosporangium aurantiacum</name>
    <dbReference type="NCBI Taxonomy" id="134849"/>
    <lineage>
        <taxon>Bacteria</taxon>
        <taxon>Bacillati</taxon>
        <taxon>Actinomycetota</taxon>
        <taxon>Actinomycetes</taxon>
        <taxon>Cryptosporangiales</taxon>
        <taxon>Cryptosporangiaceae</taxon>
        <taxon>Cryptosporangium</taxon>
    </lineage>
</organism>
<keyword evidence="3" id="KW-0808">Transferase</keyword>
<dbReference type="Pfam" id="PF00069">
    <property type="entry name" value="Pkinase"/>
    <property type="match status" value="1"/>
</dbReference>
<dbReference type="InterPro" id="IPR008271">
    <property type="entry name" value="Ser/Thr_kinase_AS"/>
</dbReference>
<dbReference type="InterPro" id="IPR011009">
    <property type="entry name" value="Kinase-like_dom_sf"/>
</dbReference>
<keyword evidence="11" id="KW-0812">Transmembrane</keyword>
<keyword evidence="5 13" id="KW-0418">Kinase</keyword>
<dbReference type="RefSeq" id="WP_073259107.1">
    <property type="nucleotide sequence ID" value="NZ_FRCS01000005.1"/>
</dbReference>
<dbReference type="PROSITE" id="PS50011">
    <property type="entry name" value="PROTEIN_KINASE_DOM"/>
    <property type="match status" value="1"/>
</dbReference>
<feature type="domain" description="Protein kinase" evidence="12">
    <location>
        <begin position="18"/>
        <end position="285"/>
    </location>
</feature>
<dbReference type="PRINTS" id="PR01217">
    <property type="entry name" value="PRICHEXTENSN"/>
</dbReference>
<dbReference type="PANTHER" id="PTHR43289:SF6">
    <property type="entry name" value="SERINE_THREONINE-PROTEIN KINASE NEKL-3"/>
    <property type="match status" value="1"/>
</dbReference>
<feature type="compositionally biased region" description="Pro residues" evidence="10">
    <location>
        <begin position="306"/>
        <end position="321"/>
    </location>
</feature>
<keyword evidence="11" id="KW-1133">Transmembrane helix</keyword>
<dbReference type="Gene3D" id="1.10.510.10">
    <property type="entry name" value="Transferase(Phosphotransferase) domain 1"/>
    <property type="match status" value="1"/>
</dbReference>
<evidence type="ECO:0000256" key="3">
    <source>
        <dbReference type="ARBA" id="ARBA00022679"/>
    </source>
</evidence>
<feature type="region of interest" description="Disordered" evidence="10">
    <location>
        <begin position="292"/>
        <end position="482"/>
    </location>
</feature>
<dbReference type="Proteomes" id="UP000184440">
    <property type="component" value="Unassembled WGS sequence"/>
</dbReference>
<dbReference type="SMART" id="SM00220">
    <property type="entry name" value="S_TKc"/>
    <property type="match status" value="1"/>
</dbReference>
<dbReference type="InterPro" id="IPR000719">
    <property type="entry name" value="Prot_kinase_dom"/>
</dbReference>
<evidence type="ECO:0000256" key="11">
    <source>
        <dbReference type="SAM" id="Phobius"/>
    </source>
</evidence>
<gene>
    <name evidence="13" type="ORF">SAMN05443668_105579</name>
</gene>
<feature type="compositionally biased region" description="Low complexity" evidence="10">
    <location>
        <begin position="322"/>
        <end position="331"/>
    </location>
</feature>
<dbReference type="SUPFAM" id="SSF56112">
    <property type="entry name" value="Protein kinase-like (PK-like)"/>
    <property type="match status" value="1"/>
</dbReference>
<dbReference type="FunFam" id="1.10.510.10:FF:000021">
    <property type="entry name" value="Serine/threonine protein kinase"/>
    <property type="match status" value="1"/>
</dbReference>
<dbReference type="GO" id="GO:0004674">
    <property type="term" value="F:protein serine/threonine kinase activity"/>
    <property type="evidence" value="ECO:0007669"/>
    <property type="project" value="UniProtKB-KW"/>
</dbReference>
<comment type="catalytic activity">
    <reaction evidence="7">
        <text>L-threonyl-[protein] + ATP = O-phospho-L-threonyl-[protein] + ADP + H(+)</text>
        <dbReference type="Rhea" id="RHEA:46608"/>
        <dbReference type="Rhea" id="RHEA-COMP:11060"/>
        <dbReference type="Rhea" id="RHEA-COMP:11605"/>
        <dbReference type="ChEBI" id="CHEBI:15378"/>
        <dbReference type="ChEBI" id="CHEBI:30013"/>
        <dbReference type="ChEBI" id="CHEBI:30616"/>
        <dbReference type="ChEBI" id="CHEBI:61977"/>
        <dbReference type="ChEBI" id="CHEBI:456216"/>
        <dbReference type="EC" id="2.7.11.1"/>
    </reaction>
</comment>
<evidence type="ECO:0000256" key="7">
    <source>
        <dbReference type="ARBA" id="ARBA00047899"/>
    </source>
</evidence>
<evidence type="ECO:0000256" key="10">
    <source>
        <dbReference type="SAM" id="MobiDB-lite"/>
    </source>
</evidence>
<evidence type="ECO:0000256" key="2">
    <source>
        <dbReference type="ARBA" id="ARBA00022527"/>
    </source>
</evidence>
<comment type="catalytic activity">
    <reaction evidence="8">
        <text>L-seryl-[protein] + ATP = O-phospho-L-seryl-[protein] + ADP + H(+)</text>
        <dbReference type="Rhea" id="RHEA:17989"/>
        <dbReference type="Rhea" id="RHEA-COMP:9863"/>
        <dbReference type="Rhea" id="RHEA-COMP:11604"/>
        <dbReference type="ChEBI" id="CHEBI:15378"/>
        <dbReference type="ChEBI" id="CHEBI:29999"/>
        <dbReference type="ChEBI" id="CHEBI:30616"/>
        <dbReference type="ChEBI" id="CHEBI:83421"/>
        <dbReference type="ChEBI" id="CHEBI:456216"/>
        <dbReference type="EC" id="2.7.11.1"/>
    </reaction>
</comment>
<feature type="compositionally biased region" description="Pro residues" evidence="10">
    <location>
        <begin position="409"/>
        <end position="426"/>
    </location>
</feature>
<sequence length="686" mass="72033">MSDPVESARLDGLRAAGYELQSLIGRGGMAYVYRAEDTRLGRVVAVKVLAPELAQNDEFRQRFLRESRLAASLDHPNIIPIYEAGEADGHLYLAMRYVEGADLKVVLKRRGTLTVDETMALFGQVGAALDAAHQAGLVHRDVKPANILVSAATTPAGRDHVYLSDFGLTKRASSLTGVTATGIVVGTMDYVAPEQIGGKAVDARTDVYALGCVLYQALTGKVPFIRDDDAALLWAHLMEMPTPVSSVRPEIPVAVDQVIATAMAKGPEGRFASCGDFIAALGAAFGGQQVNLPASASGGPGVSPNSAPPATHPEPPQPPTAQTPTPQTQTPTPQPPTPHSPTSVPPSGPITQPPVPGWSAPPSTGAAEQPHGTPLPTAQYPGNQYPGNQYSPSSAPPHGTYPNQYSPTQFPPSGYPHSAPPHPQSAPPNQAMPHPYSAPPHQGSAPPYPYSAPPHPGSAPPYPYSAPPHGVGSTPPPTPDSGRGRKLLIGGLAGALVLAVVLVLVLVIKPFEEGTKHFDPTTTLPISFDYPESWNRSGQGTNLVFSPKASDAAALFTAPGTGTGWPKLADALKSDADSVVGVYTLLSLNPFPDEADGRKESLQGQLPTTANLGAEEPTVVDGHDSARYDGELQQDGGDAELRIRCFVTTDQTTNQTVVLVFFASEKAWSENEDKFKTLLGSVKFSA</sequence>
<evidence type="ECO:0000256" key="9">
    <source>
        <dbReference type="PROSITE-ProRule" id="PRU10141"/>
    </source>
</evidence>